<feature type="region of interest" description="Disordered" evidence="1">
    <location>
        <begin position="16"/>
        <end position="127"/>
    </location>
</feature>
<dbReference type="Proteomes" id="UP000027265">
    <property type="component" value="Unassembled WGS sequence"/>
</dbReference>
<feature type="compositionally biased region" description="Basic residues" evidence="1">
    <location>
        <begin position="71"/>
        <end position="80"/>
    </location>
</feature>
<sequence length="358" mass="38546">MSGIGVQRFLLPLNAPSHGVGQVVPQQADVSSPVASSPLTLNVDGSDGGSRSGSAPVADEDLGEGSNDRGRGRRGSRHGGRRGDRCGGGGAGRGSVSGADSSRIGDSGRGKGKKSKEQKPGHPGKGIAAVNARSVTATYTPLNVRGNAQAIVDPGIMDDPDFDPVWEDEIVDQAEIGCMTQIDTHVKKHFERYRELSKVTQARYIVVGSYTFPNYEILKTEYEQYVFGKTLDPAVVLTFTQGIRSSTLRLLAQVALMDEYRYCLPDLYWRDYVLSAGSHASDNGTIEARKFIASRDGDCNFFFLWDSHSETGTGNLVFGGNSQDGFRSDTVDSLLDAYLGPILVDKLPNIRGRKGAFF</sequence>
<evidence type="ECO:0000313" key="2">
    <source>
        <dbReference type="EMBL" id="KDQ51002.1"/>
    </source>
</evidence>
<dbReference type="HOGENOM" id="CLU_066264_0_0_1"/>
<feature type="compositionally biased region" description="Low complexity" evidence="1">
    <location>
        <begin position="96"/>
        <end position="105"/>
    </location>
</feature>
<feature type="compositionally biased region" description="Gly residues" evidence="1">
    <location>
        <begin position="86"/>
        <end position="95"/>
    </location>
</feature>
<reference evidence="3" key="1">
    <citation type="journal article" date="2014" name="Proc. Natl. Acad. Sci. U.S.A.">
        <title>Extensive sampling of basidiomycete genomes demonstrates inadequacy of the white-rot/brown-rot paradigm for wood decay fungi.</title>
        <authorList>
            <person name="Riley R."/>
            <person name="Salamov A.A."/>
            <person name="Brown D.W."/>
            <person name="Nagy L.G."/>
            <person name="Floudas D."/>
            <person name="Held B.W."/>
            <person name="Levasseur A."/>
            <person name="Lombard V."/>
            <person name="Morin E."/>
            <person name="Otillar R."/>
            <person name="Lindquist E.A."/>
            <person name="Sun H."/>
            <person name="LaButti K.M."/>
            <person name="Schmutz J."/>
            <person name="Jabbour D."/>
            <person name="Luo H."/>
            <person name="Baker S.E."/>
            <person name="Pisabarro A.G."/>
            <person name="Walton J.D."/>
            <person name="Blanchette R.A."/>
            <person name="Henrissat B."/>
            <person name="Martin F."/>
            <person name="Cullen D."/>
            <person name="Hibbett D.S."/>
            <person name="Grigoriev I.V."/>
        </authorList>
    </citation>
    <scope>NUCLEOTIDE SEQUENCE [LARGE SCALE GENOMIC DNA]</scope>
    <source>
        <strain evidence="3">MUCL 33604</strain>
    </source>
</reference>
<evidence type="ECO:0000256" key="1">
    <source>
        <dbReference type="SAM" id="MobiDB-lite"/>
    </source>
</evidence>
<keyword evidence="3" id="KW-1185">Reference proteome</keyword>
<organism evidence="2 3">
    <name type="scientific">Jaapia argillacea MUCL 33604</name>
    <dbReference type="NCBI Taxonomy" id="933084"/>
    <lineage>
        <taxon>Eukaryota</taxon>
        <taxon>Fungi</taxon>
        <taxon>Dikarya</taxon>
        <taxon>Basidiomycota</taxon>
        <taxon>Agaricomycotina</taxon>
        <taxon>Agaricomycetes</taxon>
        <taxon>Agaricomycetidae</taxon>
        <taxon>Jaapiales</taxon>
        <taxon>Jaapiaceae</taxon>
        <taxon>Jaapia</taxon>
    </lineage>
</organism>
<gene>
    <name evidence="2" type="ORF">JAAARDRAFT_199547</name>
</gene>
<dbReference type="InParanoid" id="A0A067PJ14"/>
<evidence type="ECO:0000313" key="3">
    <source>
        <dbReference type="Proteomes" id="UP000027265"/>
    </source>
</evidence>
<name>A0A067PJ14_9AGAM</name>
<feature type="compositionally biased region" description="Polar residues" evidence="1">
    <location>
        <begin position="24"/>
        <end position="40"/>
    </location>
</feature>
<dbReference type="EMBL" id="KL197753">
    <property type="protein sequence ID" value="KDQ51002.1"/>
    <property type="molecule type" value="Genomic_DNA"/>
</dbReference>
<proteinExistence type="predicted"/>
<protein>
    <submittedName>
        <fullName evidence="2">Uncharacterized protein</fullName>
    </submittedName>
</protein>
<accession>A0A067PJ14</accession>
<dbReference type="AlphaFoldDB" id="A0A067PJ14"/>